<feature type="transmembrane region" description="Helical" evidence="5">
    <location>
        <begin position="261"/>
        <end position="278"/>
    </location>
</feature>
<feature type="transmembrane region" description="Helical" evidence="5">
    <location>
        <begin position="347"/>
        <end position="373"/>
    </location>
</feature>
<evidence type="ECO:0000256" key="3">
    <source>
        <dbReference type="ARBA" id="ARBA00022989"/>
    </source>
</evidence>
<evidence type="ECO:0000256" key="4">
    <source>
        <dbReference type="ARBA" id="ARBA00023136"/>
    </source>
</evidence>
<feature type="transmembrane region" description="Helical" evidence="5">
    <location>
        <begin position="394"/>
        <end position="415"/>
    </location>
</feature>
<organism evidence="7 8">
    <name type="scientific">Blepharisma stoltei</name>
    <dbReference type="NCBI Taxonomy" id="1481888"/>
    <lineage>
        <taxon>Eukaryota</taxon>
        <taxon>Sar</taxon>
        <taxon>Alveolata</taxon>
        <taxon>Ciliophora</taxon>
        <taxon>Postciliodesmatophora</taxon>
        <taxon>Heterotrichea</taxon>
        <taxon>Heterotrichida</taxon>
        <taxon>Blepharismidae</taxon>
        <taxon>Blepharisma</taxon>
    </lineage>
</organism>
<name>A0AAU9III9_9CILI</name>
<dbReference type="AlphaFoldDB" id="A0AAU9III9"/>
<sequence length="490" mass="55962">MSIMDFSIEPSSVNPDKFGLSTGYFFSVNIVVGAGFLALPHAFKTSGWLISFFYMIFTAYQSYYLARQLLEVMSRTEVIVRLREEGKKVKPPTWRQILTGQKAGEDLLEKERTPRPIITSRRFDVTENIRILFGQKWATFYIIILSFYFQGAQLGYVSIFASSFASNIPLPWAKKCDIYETSSYSDSCYENYWIFLIIYAVFMTYLTIKGMKEQRWVQSVLTIMRFIIIGLVLITSIALLIQQKQVDHDVHESFDDPPLAVWTHLSSMASIILFAFVYQIQFPSIAEFVRSRVKNLKRIIIMVAATSFTLYAMLGIIVPMAIHDVKGEVNISFREYSAGYSQSDRPWWTYIIAYIIVLFPAFDVFSSFPLMAIPLSDNVLTMRYGIGETKNLPFKTVAICRFLCVVLPFSIAFFVYDLSIILNWVGLFGFILVPIAIPLMHIAAREMVETPSPYDVKFSSRRISLAIVGFNSLIMLYVLVNMIVVAASSS</sequence>
<keyword evidence="2 5" id="KW-0812">Transmembrane</keyword>
<proteinExistence type="predicted"/>
<feature type="transmembrane region" description="Helical" evidence="5">
    <location>
        <begin position="21"/>
        <end position="42"/>
    </location>
</feature>
<feature type="transmembrane region" description="Helical" evidence="5">
    <location>
        <begin position="192"/>
        <end position="208"/>
    </location>
</feature>
<evidence type="ECO:0000256" key="1">
    <source>
        <dbReference type="ARBA" id="ARBA00004370"/>
    </source>
</evidence>
<evidence type="ECO:0000313" key="7">
    <source>
        <dbReference type="EMBL" id="CAG9314267.1"/>
    </source>
</evidence>
<keyword evidence="8" id="KW-1185">Reference proteome</keyword>
<dbReference type="EMBL" id="CAJZBQ010000011">
    <property type="protein sequence ID" value="CAG9314267.1"/>
    <property type="molecule type" value="Genomic_DNA"/>
</dbReference>
<gene>
    <name evidence="7" type="ORF">BSTOLATCC_MIC10062</name>
</gene>
<evidence type="ECO:0000313" key="8">
    <source>
        <dbReference type="Proteomes" id="UP001162131"/>
    </source>
</evidence>
<dbReference type="PANTHER" id="PTHR16189">
    <property type="entry name" value="TRANSMEMBRANE PROTEIN 104-RELATED"/>
    <property type="match status" value="1"/>
</dbReference>
<feature type="transmembrane region" description="Helical" evidence="5">
    <location>
        <begin position="220"/>
        <end position="241"/>
    </location>
</feature>
<feature type="transmembrane region" description="Helical" evidence="5">
    <location>
        <begin position="140"/>
        <end position="165"/>
    </location>
</feature>
<accession>A0AAU9III9</accession>
<feature type="transmembrane region" description="Helical" evidence="5">
    <location>
        <begin position="421"/>
        <end position="444"/>
    </location>
</feature>
<comment type="caution">
    <text evidence="7">The sequence shown here is derived from an EMBL/GenBank/DDBJ whole genome shotgun (WGS) entry which is preliminary data.</text>
</comment>
<dbReference type="Proteomes" id="UP001162131">
    <property type="component" value="Unassembled WGS sequence"/>
</dbReference>
<keyword evidence="3 5" id="KW-1133">Transmembrane helix</keyword>
<feature type="transmembrane region" description="Helical" evidence="5">
    <location>
        <begin position="48"/>
        <end position="66"/>
    </location>
</feature>
<dbReference type="InterPro" id="IPR013057">
    <property type="entry name" value="AA_transpt_TM"/>
</dbReference>
<keyword evidence="4 5" id="KW-0472">Membrane</keyword>
<feature type="domain" description="Amino acid transporter transmembrane" evidence="6">
    <location>
        <begin position="22"/>
        <end position="449"/>
    </location>
</feature>
<feature type="transmembrane region" description="Helical" evidence="5">
    <location>
        <begin position="465"/>
        <end position="487"/>
    </location>
</feature>
<evidence type="ECO:0000256" key="5">
    <source>
        <dbReference type="SAM" id="Phobius"/>
    </source>
</evidence>
<feature type="transmembrane region" description="Helical" evidence="5">
    <location>
        <begin position="299"/>
        <end position="322"/>
    </location>
</feature>
<evidence type="ECO:0000256" key="2">
    <source>
        <dbReference type="ARBA" id="ARBA00022692"/>
    </source>
</evidence>
<evidence type="ECO:0000259" key="6">
    <source>
        <dbReference type="Pfam" id="PF01490"/>
    </source>
</evidence>
<dbReference type="Pfam" id="PF01490">
    <property type="entry name" value="Aa_trans"/>
    <property type="match status" value="1"/>
</dbReference>
<reference evidence="7" key="1">
    <citation type="submission" date="2021-09" db="EMBL/GenBank/DDBJ databases">
        <authorList>
            <consortium name="AG Swart"/>
            <person name="Singh M."/>
            <person name="Singh A."/>
            <person name="Seah K."/>
            <person name="Emmerich C."/>
        </authorList>
    </citation>
    <scope>NUCLEOTIDE SEQUENCE</scope>
    <source>
        <strain evidence="7">ATCC30299</strain>
    </source>
</reference>
<comment type="subcellular location">
    <subcellularLocation>
        <location evidence="1">Membrane</location>
    </subcellularLocation>
</comment>
<dbReference type="Gene3D" id="1.20.1740.10">
    <property type="entry name" value="Amino acid/polyamine transporter I"/>
    <property type="match status" value="1"/>
</dbReference>
<protein>
    <recommendedName>
        <fullName evidence="6">Amino acid transporter transmembrane domain-containing protein</fullName>
    </recommendedName>
</protein>
<dbReference type="GO" id="GO:0016020">
    <property type="term" value="C:membrane"/>
    <property type="evidence" value="ECO:0007669"/>
    <property type="project" value="UniProtKB-SubCell"/>
</dbReference>